<name>A0ABX4W759_VIBDI</name>
<dbReference type="EMBL" id="POSM01000026">
    <property type="protein sequence ID" value="PNH99573.1"/>
    <property type="molecule type" value="Genomic_DNA"/>
</dbReference>
<comment type="caution">
    <text evidence="1">The sequence shown here is derived from an EMBL/GenBank/DDBJ whole genome shotgun (WGS) entry which is preliminary data.</text>
</comment>
<sequence length="194" mass="22412">MTNNVITKLPVERNEKGFWKHPSLPNFNENTDSSAIYQWFSEHNLELYFTMMDDDADQEFIDRWYDEGLDDCSPWEPTQPSEDSILLAIYDTEDGPCAWFGKPKQESNMEVVVKFTTDGKLVVEIPAEYLENAFEMGVTTNCFGKVTNRQAMLQYFAHEFANSDNDSKFGRLIDEICAEAIENGEHFVTENDEE</sequence>
<gene>
    <name evidence="1" type="ORF">C1O25_16035</name>
</gene>
<protein>
    <submittedName>
        <fullName evidence="1">Uncharacterized protein</fullName>
    </submittedName>
</protein>
<dbReference type="Proteomes" id="UP000236547">
    <property type="component" value="Unassembled WGS sequence"/>
</dbReference>
<accession>A0ABX4W759</accession>
<reference evidence="1 2" key="1">
    <citation type="submission" date="2018-01" db="EMBL/GenBank/DDBJ databases">
        <title>Draft genome sequences of six Vibrio diazotrophicus strains isolated from deep-sea sediments of the Baltic Sea.</title>
        <authorList>
            <person name="Castillo D."/>
            <person name="Vandieken V."/>
            <person name="Chiang O."/>
            <person name="Middelboe M."/>
        </authorList>
    </citation>
    <scope>NUCLEOTIDE SEQUENCE [LARGE SCALE GENOMIC DNA]</scope>
    <source>
        <strain evidence="1 2">65.10M</strain>
    </source>
</reference>
<proteinExistence type="predicted"/>
<organism evidence="1 2">
    <name type="scientific">Vibrio diazotrophicus</name>
    <dbReference type="NCBI Taxonomy" id="685"/>
    <lineage>
        <taxon>Bacteria</taxon>
        <taxon>Pseudomonadati</taxon>
        <taxon>Pseudomonadota</taxon>
        <taxon>Gammaproteobacteria</taxon>
        <taxon>Vibrionales</taxon>
        <taxon>Vibrionaceae</taxon>
        <taxon>Vibrio</taxon>
    </lineage>
</organism>
<keyword evidence="2" id="KW-1185">Reference proteome</keyword>
<evidence type="ECO:0000313" key="1">
    <source>
        <dbReference type="EMBL" id="PNH99573.1"/>
    </source>
</evidence>
<evidence type="ECO:0000313" key="2">
    <source>
        <dbReference type="Proteomes" id="UP000236547"/>
    </source>
</evidence>
<dbReference type="RefSeq" id="WP_102969105.1">
    <property type="nucleotide sequence ID" value="NZ_POSM01000026.1"/>
</dbReference>